<dbReference type="NCBIfam" id="TIGR01145">
    <property type="entry name" value="ATP_synt_delta"/>
    <property type="match status" value="1"/>
</dbReference>
<keyword evidence="6 8" id="KW-0139">CF(1)</keyword>
<evidence type="ECO:0000256" key="5">
    <source>
        <dbReference type="ARBA" id="ARBA00023136"/>
    </source>
</evidence>
<dbReference type="HAMAP" id="MF_01416">
    <property type="entry name" value="ATP_synth_delta_bact"/>
    <property type="match status" value="1"/>
</dbReference>
<comment type="function">
    <text evidence="8">This protein is part of the stalk that links CF(0) to CF(1). It either transmits conformational changes from CF(0) to CF(1) or is implicated in proton conduction.</text>
</comment>
<dbReference type="Pfam" id="PF00213">
    <property type="entry name" value="OSCP"/>
    <property type="match status" value="1"/>
</dbReference>
<proteinExistence type="inferred from homology"/>
<dbReference type="PROSITE" id="PS00389">
    <property type="entry name" value="ATPASE_DELTA"/>
    <property type="match status" value="1"/>
</dbReference>
<dbReference type="Gene3D" id="1.10.520.20">
    <property type="entry name" value="N-terminal domain of the delta subunit of the F1F0-ATP synthase"/>
    <property type="match status" value="1"/>
</dbReference>
<dbReference type="EMBL" id="AYZR01000008">
    <property type="protein sequence ID" value="KRM93629.1"/>
    <property type="molecule type" value="Genomic_DNA"/>
</dbReference>
<evidence type="ECO:0000256" key="3">
    <source>
        <dbReference type="ARBA" id="ARBA00022781"/>
    </source>
</evidence>
<keyword evidence="10" id="KW-1185">Reference proteome</keyword>
<comment type="caution">
    <text evidence="9">The sequence shown here is derived from an EMBL/GenBank/DDBJ whole genome shotgun (WGS) entry which is preliminary data.</text>
</comment>
<dbReference type="GO" id="GO:0045259">
    <property type="term" value="C:proton-transporting ATP synthase complex"/>
    <property type="evidence" value="ECO:0007669"/>
    <property type="project" value="UniProtKB-KW"/>
</dbReference>
<dbReference type="GO" id="GO:0005886">
    <property type="term" value="C:plasma membrane"/>
    <property type="evidence" value="ECO:0007669"/>
    <property type="project" value="UniProtKB-SubCell"/>
</dbReference>
<keyword evidence="7 8" id="KW-0066">ATP synthesis</keyword>
<dbReference type="InterPro" id="IPR000711">
    <property type="entry name" value="ATPase_OSCP/dsu"/>
</dbReference>
<dbReference type="Proteomes" id="UP000051256">
    <property type="component" value="Unassembled WGS sequence"/>
</dbReference>
<name>A0A0R2CPF8_9LACO</name>
<dbReference type="SUPFAM" id="SSF47928">
    <property type="entry name" value="N-terminal domain of the delta subunit of the F1F0-ATP synthase"/>
    <property type="match status" value="1"/>
</dbReference>
<keyword evidence="8" id="KW-1003">Cell membrane</keyword>
<keyword evidence="3 8" id="KW-0375">Hydrogen ion transport</keyword>
<evidence type="ECO:0000256" key="8">
    <source>
        <dbReference type="HAMAP-Rule" id="MF_01416"/>
    </source>
</evidence>
<comment type="similarity">
    <text evidence="8">Belongs to the ATPase delta chain family.</text>
</comment>
<evidence type="ECO:0000256" key="2">
    <source>
        <dbReference type="ARBA" id="ARBA00022448"/>
    </source>
</evidence>
<accession>A0A0R2CPF8</accession>
<dbReference type="PRINTS" id="PR00125">
    <property type="entry name" value="ATPASEDELTA"/>
</dbReference>
<dbReference type="RefSeq" id="WP_054669044.1">
    <property type="nucleotide sequence ID" value="NZ_AYZR01000008.1"/>
</dbReference>
<evidence type="ECO:0000313" key="9">
    <source>
        <dbReference type="EMBL" id="KRM93629.1"/>
    </source>
</evidence>
<evidence type="ECO:0000313" key="10">
    <source>
        <dbReference type="Proteomes" id="UP000051256"/>
    </source>
</evidence>
<keyword evidence="4 8" id="KW-0406">Ion transport</keyword>
<keyword evidence="5 8" id="KW-0472">Membrane</keyword>
<dbReference type="InterPro" id="IPR020781">
    <property type="entry name" value="ATPase_OSCP/d_CS"/>
</dbReference>
<dbReference type="PANTHER" id="PTHR11910">
    <property type="entry name" value="ATP SYNTHASE DELTA CHAIN"/>
    <property type="match status" value="1"/>
</dbReference>
<dbReference type="GO" id="GO:0046933">
    <property type="term" value="F:proton-transporting ATP synthase activity, rotational mechanism"/>
    <property type="evidence" value="ECO:0007669"/>
    <property type="project" value="UniProtKB-UniRule"/>
</dbReference>
<comment type="function">
    <text evidence="8">F(1)F(0) ATP synthase produces ATP from ADP in the presence of a proton or sodium gradient. F-type ATPases consist of two structural domains, F(1) containing the extramembraneous catalytic core and F(0) containing the membrane proton channel, linked together by a central stalk and a peripheral stalk. During catalysis, ATP synthesis in the catalytic domain of F(1) is coupled via a rotary mechanism of the central stalk subunits to proton translocation.</text>
</comment>
<evidence type="ECO:0000256" key="7">
    <source>
        <dbReference type="ARBA" id="ARBA00023310"/>
    </source>
</evidence>
<protein>
    <recommendedName>
        <fullName evidence="8">ATP synthase subunit delta</fullName>
    </recommendedName>
    <alternativeName>
        <fullName evidence="8">ATP synthase F(1) sector subunit delta</fullName>
    </alternativeName>
    <alternativeName>
        <fullName evidence="8">F-type ATPase subunit delta</fullName>
        <shortName evidence="8">F-ATPase subunit delta</shortName>
    </alternativeName>
</protein>
<dbReference type="AlphaFoldDB" id="A0A0R2CPF8"/>
<dbReference type="STRING" id="1423802.FC56_GL000346"/>
<organism evidence="9 10">
    <name type="scientific">Lentilactobacillus senioris DSM 24302 = JCM 17472</name>
    <dbReference type="NCBI Taxonomy" id="1423802"/>
    <lineage>
        <taxon>Bacteria</taxon>
        <taxon>Bacillati</taxon>
        <taxon>Bacillota</taxon>
        <taxon>Bacilli</taxon>
        <taxon>Lactobacillales</taxon>
        <taxon>Lactobacillaceae</taxon>
        <taxon>Lentilactobacillus</taxon>
    </lineage>
</organism>
<sequence length="180" mass="19643">MSQDRIGIAKKYANAILAVLKETNDVESERPELLSLGQIFSENPQLGSVLDDNAVKPEVKSALLAPIEKQASAFTKKLLEVIKQNRRFPDLALIIDEFEKAAEADAQVVRAEVTSATELDADQKAKIEAAFAKRVGAQKVILTTKVDSSIIGGLVMRSNDTIIDGSVRSRIDKVKKLLLN</sequence>
<reference evidence="9 10" key="1">
    <citation type="journal article" date="2015" name="Genome Announc.">
        <title>Expanding the biotechnology potential of lactobacilli through comparative genomics of 213 strains and associated genera.</title>
        <authorList>
            <person name="Sun Z."/>
            <person name="Harris H.M."/>
            <person name="McCann A."/>
            <person name="Guo C."/>
            <person name="Argimon S."/>
            <person name="Zhang W."/>
            <person name="Yang X."/>
            <person name="Jeffery I.B."/>
            <person name="Cooney J.C."/>
            <person name="Kagawa T.F."/>
            <person name="Liu W."/>
            <person name="Song Y."/>
            <person name="Salvetti E."/>
            <person name="Wrobel A."/>
            <person name="Rasinkangas P."/>
            <person name="Parkhill J."/>
            <person name="Rea M.C."/>
            <person name="O'Sullivan O."/>
            <person name="Ritari J."/>
            <person name="Douillard F.P."/>
            <person name="Paul Ross R."/>
            <person name="Yang R."/>
            <person name="Briner A.E."/>
            <person name="Felis G.E."/>
            <person name="de Vos W.M."/>
            <person name="Barrangou R."/>
            <person name="Klaenhammer T.R."/>
            <person name="Caufield P.W."/>
            <person name="Cui Y."/>
            <person name="Zhang H."/>
            <person name="O'Toole P.W."/>
        </authorList>
    </citation>
    <scope>NUCLEOTIDE SEQUENCE [LARGE SCALE GENOMIC DNA]</scope>
    <source>
        <strain evidence="9 10">DSM 24302</strain>
    </source>
</reference>
<dbReference type="PATRIC" id="fig|1423802.4.peg.357"/>
<evidence type="ECO:0000256" key="1">
    <source>
        <dbReference type="ARBA" id="ARBA00004370"/>
    </source>
</evidence>
<keyword evidence="2 8" id="KW-0813">Transport</keyword>
<evidence type="ECO:0000256" key="6">
    <source>
        <dbReference type="ARBA" id="ARBA00023196"/>
    </source>
</evidence>
<gene>
    <name evidence="8" type="primary">atpH</name>
    <name evidence="9" type="ORF">FC56_GL000346</name>
</gene>
<evidence type="ECO:0000256" key="4">
    <source>
        <dbReference type="ARBA" id="ARBA00023065"/>
    </source>
</evidence>
<comment type="subcellular location">
    <subcellularLocation>
        <location evidence="8">Cell membrane</location>
        <topology evidence="8">Peripheral membrane protein</topology>
    </subcellularLocation>
    <subcellularLocation>
        <location evidence="1">Membrane</location>
    </subcellularLocation>
</comment>
<dbReference type="InterPro" id="IPR026015">
    <property type="entry name" value="ATP_synth_OSCP/delta_N_sf"/>
</dbReference>